<dbReference type="AlphaFoldDB" id="A0A974S4K3"/>
<dbReference type="Pfam" id="PF13193">
    <property type="entry name" value="AMP-binding_C"/>
    <property type="match status" value="1"/>
</dbReference>
<dbReference type="EMBL" id="CP061035">
    <property type="protein sequence ID" value="QQV77667.1"/>
    <property type="molecule type" value="Genomic_DNA"/>
</dbReference>
<evidence type="ECO:0000256" key="4">
    <source>
        <dbReference type="ARBA" id="ARBA00066616"/>
    </source>
</evidence>
<evidence type="ECO:0000256" key="1">
    <source>
        <dbReference type="ARBA" id="ARBA00006432"/>
    </source>
</evidence>
<organism evidence="8 9">
    <name type="scientific">Sphingomonas aliaeris</name>
    <dbReference type="NCBI Taxonomy" id="2759526"/>
    <lineage>
        <taxon>Bacteria</taxon>
        <taxon>Pseudomonadati</taxon>
        <taxon>Pseudomonadota</taxon>
        <taxon>Alphaproteobacteria</taxon>
        <taxon>Sphingomonadales</taxon>
        <taxon>Sphingomonadaceae</taxon>
        <taxon>Sphingomonas</taxon>
    </lineage>
</organism>
<accession>A0A974S4K3</accession>
<feature type="domain" description="AMP-dependent synthetase/ligase" evidence="6">
    <location>
        <begin position="30"/>
        <end position="388"/>
    </location>
</feature>
<sequence length="529" mass="57798">MSEMVTKRARSTAPALDLTNLMLPGDYPSHHAARAPGALAIVCGSRRWTYAELDRACDAFVTVLRDYGIGPGDRIAYHGKNSDLYFPVLFGAMRAGVVLVPVNWRNTAIETRHVLDDSGSKLIIVDAEFVSIVQAASEAVPILLVDDDAGADNLRVRLERTQPAERHPMQADATALQLYTSGTTGRPKGVLTTQFAIAAQRQAERESGHFDDWRDDETLFSPLPNFHIGGMSWALTAFVRGLPLIITADPSPPAILNAIIEHGATRSFMVPTLVRALIDEMQARGLERSSLRGIHYGAAAMDPHLLDRSVDTLGCRFLQYYGMTELGGSVTILGPTYHDTRRPHLLRSVGRPMPGFTIEIRSPDAEPVAVDTPGEIWIRGPSVTAGYWQRPEATAEALVDGWYRSGDGGRIDEDGFLYLTDRIKDMIVSGGENVYPAEVEAALREHPAVLDCAVFGLPHDKWGEGVTAAVEVRPNHSVTADALIAFARGHLAAYKIPRRIELDIVLPRTATGKVQRGALRATFAEKTRD</sequence>
<dbReference type="Gene3D" id="3.40.50.12780">
    <property type="entry name" value="N-terminal domain of ligase-like"/>
    <property type="match status" value="1"/>
</dbReference>
<dbReference type="GO" id="GO:0006631">
    <property type="term" value="P:fatty acid metabolic process"/>
    <property type="evidence" value="ECO:0007669"/>
    <property type="project" value="TreeGrafter"/>
</dbReference>
<evidence type="ECO:0000256" key="2">
    <source>
        <dbReference type="ARBA" id="ARBA00022598"/>
    </source>
</evidence>
<feature type="domain" description="AMP-binding enzyme C-terminal" evidence="7">
    <location>
        <begin position="438"/>
        <end position="513"/>
    </location>
</feature>
<evidence type="ECO:0000313" key="9">
    <source>
        <dbReference type="Proteomes" id="UP000595894"/>
    </source>
</evidence>
<dbReference type="FunFam" id="3.30.300.30:FF:000008">
    <property type="entry name" value="2,3-dihydroxybenzoate-AMP ligase"/>
    <property type="match status" value="1"/>
</dbReference>
<dbReference type="InterPro" id="IPR000873">
    <property type="entry name" value="AMP-dep_synth/lig_dom"/>
</dbReference>
<evidence type="ECO:0000256" key="5">
    <source>
        <dbReference type="ARBA" id="ARBA00067668"/>
    </source>
</evidence>
<dbReference type="Proteomes" id="UP000595894">
    <property type="component" value="Chromosome"/>
</dbReference>
<reference evidence="9" key="1">
    <citation type="submission" date="2020-09" db="EMBL/GenBank/DDBJ databases">
        <title>Sphingomonas sp., a new species isolated from pork steak.</title>
        <authorList>
            <person name="Heidler von Heilborn D."/>
        </authorList>
    </citation>
    <scope>NUCLEOTIDE SEQUENCE [LARGE SCALE GENOMIC DNA]</scope>
</reference>
<dbReference type="KEGG" id="sari:H5J25_02370"/>
<name>A0A974S4K3_9SPHN</name>
<evidence type="ECO:0000256" key="3">
    <source>
        <dbReference type="ARBA" id="ARBA00051915"/>
    </source>
</evidence>
<evidence type="ECO:0000313" key="8">
    <source>
        <dbReference type="EMBL" id="QQV77667.1"/>
    </source>
</evidence>
<dbReference type="PANTHER" id="PTHR43201">
    <property type="entry name" value="ACYL-COA SYNTHETASE"/>
    <property type="match status" value="1"/>
</dbReference>
<dbReference type="PANTHER" id="PTHR43201:SF32">
    <property type="entry name" value="2-SUCCINYLBENZOATE--COA LIGASE, CHLOROPLASTIC_PEROXISOMAL"/>
    <property type="match status" value="1"/>
</dbReference>
<evidence type="ECO:0000259" key="7">
    <source>
        <dbReference type="Pfam" id="PF13193"/>
    </source>
</evidence>
<gene>
    <name evidence="8" type="ORF">H5J25_02370</name>
</gene>
<keyword evidence="9" id="KW-1185">Reference proteome</keyword>
<dbReference type="EC" id="6.2.1.44" evidence="4"/>
<dbReference type="GO" id="GO:0031956">
    <property type="term" value="F:medium-chain fatty acid-CoA ligase activity"/>
    <property type="evidence" value="ECO:0007669"/>
    <property type="project" value="TreeGrafter"/>
</dbReference>
<comment type="catalytic activity">
    <reaction evidence="3">
        <text>3-(methylsulfanyl)propanoate + ATP + CoA = 3-(methylsulfanyl)propanoyl-CoA + AMP + diphosphate</text>
        <dbReference type="Rhea" id="RHEA:43052"/>
        <dbReference type="ChEBI" id="CHEBI:30616"/>
        <dbReference type="ChEBI" id="CHEBI:33019"/>
        <dbReference type="ChEBI" id="CHEBI:49016"/>
        <dbReference type="ChEBI" id="CHEBI:57287"/>
        <dbReference type="ChEBI" id="CHEBI:82815"/>
        <dbReference type="ChEBI" id="CHEBI:456215"/>
        <dbReference type="EC" id="6.2.1.44"/>
    </reaction>
    <physiologicalReaction direction="left-to-right" evidence="3">
        <dbReference type="Rhea" id="RHEA:43053"/>
    </physiologicalReaction>
</comment>
<dbReference type="Pfam" id="PF00501">
    <property type="entry name" value="AMP-binding"/>
    <property type="match status" value="1"/>
</dbReference>
<dbReference type="Gene3D" id="3.30.300.30">
    <property type="match status" value="1"/>
</dbReference>
<dbReference type="InterPro" id="IPR045851">
    <property type="entry name" value="AMP-bd_C_sf"/>
</dbReference>
<comment type="similarity">
    <text evidence="1">Belongs to the ATP-dependent AMP-binding enzyme family.</text>
</comment>
<evidence type="ECO:0000259" key="6">
    <source>
        <dbReference type="Pfam" id="PF00501"/>
    </source>
</evidence>
<dbReference type="InterPro" id="IPR025110">
    <property type="entry name" value="AMP-bd_C"/>
</dbReference>
<dbReference type="SUPFAM" id="SSF56801">
    <property type="entry name" value="Acetyl-CoA synthetase-like"/>
    <property type="match status" value="1"/>
</dbReference>
<dbReference type="InterPro" id="IPR042099">
    <property type="entry name" value="ANL_N_sf"/>
</dbReference>
<dbReference type="RefSeq" id="WP_202094397.1">
    <property type="nucleotide sequence ID" value="NZ_CP061035.1"/>
</dbReference>
<protein>
    <recommendedName>
        <fullName evidence="5">3-methylmercaptopropionyl-CoA ligase</fullName>
        <ecNumber evidence="4">6.2.1.44</ecNumber>
    </recommendedName>
</protein>
<proteinExistence type="inferred from homology"/>
<keyword evidence="2" id="KW-0436">Ligase</keyword>